<evidence type="ECO:0000313" key="7">
    <source>
        <dbReference type="Proteomes" id="UP001589619"/>
    </source>
</evidence>
<dbReference type="EMBL" id="JBHMAG010000012">
    <property type="protein sequence ID" value="MFB9753345.1"/>
    <property type="molecule type" value="Genomic_DNA"/>
</dbReference>
<evidence type="ECO:0000256" key="2">
    <source>
        <dbReference type="ARBA" id="ARBA00008520"/>
    </source>
</evidence>
<dbReference type="Proteomes" id="UP001589619">
    <property type="component" value="Unassembled WGS sequence"/>
</dbReference>
<keyword evidence="4 5" id="KW-0732">Signal</keyword>
<name>A0ABV5VYG7_9BACL</name>
<dbReference type="Gene3D" id="3.40.190.10">
    <property type="entry name" value="Periplasmic binding protein-like II"/>
    <property type="match status" value="1"/>
</dbReference>
<dbReference type="PANTHER" id="PTHR43649">
    <property type="entry name" value="ARABINOSE-BINDING PROTEIN-RELATED"/>
    <property type="match status" value="1"/>
</dbReference>
<comment type="subcellular location">
    <subcellularLocation>
        <location evidence="1">Cell envelope</location>
    </subcellularLocation>
</comment>
<evidence type="ECO:0000256" key="3">
    <source>
        <dbReference type="ARBA" id="ARBA00022448"/>
    </source>
</evidence>
<dbReference type="PANTHER" id="PTHR43649:SF31">
    <property type="entry name" value="SN-GLYCEROL-3-PHOSPHATE-BINDING PERIPLASMIC PROTEIN UGPB"/>
    <property type="match status" value="1"/>
</dbReference>
<organism evidence="6 7">
    <name type="scientific">Paenibacillus hodogayensis</name>
    <dbReference type="NCBI Taxonomy" id="279208"/>
    <lineage>
        <taxon>Bacteria</taxon>
        <taxon>Bacillati</taxon>
        <taxon>Bacillota</taxon>
        <taxon>Bacilli</taxon>
        <taxon>Bacillales</taxon>
        <taxon>Paenibacillaceae</taxon>
        <taxon>Paenibacillus</taxon>
    </lineage>
</organism>
<feature type="signal peptide" evidence="5">
    <location>
        <begin position="1"/>
        <end position="22"/>
    </location>
</feature>
<dbReference type="InterPro" id="IPR006059">
    <property type="entry name" value="SBP"/>
</dbReference>
<gene>
    <name evidence="6" type="ORF">ACFFNY_17410</name>
</gene>
<evidence type="ECO:0000256" key="5">
    <source>
        <dbReference type="SAM" id="SignalP"/>
    </source>
</evidence>
<accession>A0ABV5VYG7</accession>
<dbReference type="Pfam" id="PF01547">
    <property type="entry name" value="SBP_bac_1"/>
    <property type="match status" value="1"/>
</dbReference>
<dbReference type="RefSeq" id="WP_344901666.1">
    <property type="nucleotide sequence ID" value="NZ_BAAAYO010000001.1"/>
</dbReference>
<dbReference type="PROSITE" id="PS51257">
    <property type="entry name" value="PROKAR_LIPOPROTEIN"/>
    <property type="match status" value="1"/>
</dbReference>
<protein>
    <submittedName>
        <fullName evidence="6">ABC transporter substrate-binding protein</fullName>
    </submittedName>
</protein>
<dbReference type="SUPFAM" id="SSF53850">
    <property type="entry name" value="Periplasmic binding protein-like II"/>
    <property type="match status" value="1"/>
</dbReference>
<sequence length="429" mass="47147">MTMMRKRGWASLGMAALLLVGAGCGTKSSEAPPETGKPSQPEQLAPVSLTLFKEDNGVSAETVEQLIRNKFPQVTLKVIKSGKGTMIDEVVASGETPDIISYSLGGLWKLKDLQLLSDLTPLIQTHKFDLNRFVDGVVDTVRSYSDNGAFLVMPFELNNNALFYNKDIFDKAGVGYPQDGMTWDQVYDLAKKLVRMDGNVQVNGFHYNFLNVIYKNQLALPFVDAKTNKAAVNNDAWAQWVKVMTAFYTIPGNQPPVDEKTAFLKNQTLAMRTGPNYITELAASNLNWDLVSFPSFSGSSLTGTQMNAPYYAIPPASKNKDAAFQVISYLMSDEVATELARQGRIPIVKSEAVRKEFGKGIAGLEHKNLAAFFKDTIAKPAPQTKFDGAAKSAFNAMIVSMLGGGKDTNTALRELEETVNKQIEQELRR</sequence>
<comment type="caution">
    <text evidence="6">The sequence shown here is derived from an EMBL/GenBank/DDBJ whole genome shotgun (WGS) entry which is preliminary data.</text>
</comment>
<evidence type="ECO:0000313" key="6">
    <source>
        <dbReference type="EMBL" id="MFB9753345.1"/>
    </source>
</evidence>
<evidence type="ECO:0000256" key="4">
    <source>
        <dbReference type="ARBA" id="ARBA00022729"/>
    </source>
</evidence>
<reference evidence="6 7" key="1">
    <citation type="submission" date="2024-09" db="EMBL/GenBank/DDBJ databases">
        <authorList>
            <person name="Sun Q."/>
            <person name="Mori K."/>
        </authorList>
    </citation>
    <scope>NUCLEOTIDE SEQUENCE [LARGE SCALE GENOMIC DNA]</scope>
    <source>
        <strain evidence="6 7">JCM 12520</strain>
    </source>
</reference>
<feature type="chain" id="PRO_5046437241" evidence="5">
    <location>
        <begin position="23"/>
        <end position="429"/>
    </location>
</feature>
<dbReference type="InterPro" id="IPR050490">
    <property type="entry name" value="Bact_solute-bd_prot1"/>
</dbReference>
<keyword evidence="3" id="KW-0813">Transport</keyword>
<evidence type="ECO:0000256" key="1">
    <source>
        <dbReference type="ARBA" id="ARBA00004196"/>
    </source>
</evidence>
<comment type="similarity">
    <text evidence="2">Belongs to the bacterial solute-binding protein 1 family.</text>
</comment>
<keyword evidence="7" id="KW-1185">Reference proteome</keyword>
<proteinExistence type="inferred from homology"/>